<feature type="domain" description="YjeF C-terminal" evidence="20">
    <location>
        <begin position="231"/>
        <end position="512"/>
    </location>
</feature>
<dbReference type="InterPro" id="IPR036652">
    <property type="entry name" value="YjeF_N_dom_sf"/>
</dbReference>
<organism evidence="22 23">
    <name type="scientific">Selenomonas sputigena</name>
    <dbReference type="NCBI Taxonomy" id="69823"/>
    <lineage>
        <taxon>Bacteria</taxon>
        <taxon>Bacillati</taxon>
        <taxon>Bacillota</taxon>
        <taxon>Negativicutes</taxon>
        <taxon>Selenomonadales</taxon>
        <taxon>Selenomonadaceae</taxon>
        <taxon>Selenomonas</taxon>
    </lineage>
</organism>
<keyword evidence="7 17" id="KW-0067">ATP-binding</keyword>
<proteinExistence type="inferred from homology"/>
<comment type="cofactor">
    <cofactor evidence="18 19">
        <name>K(+)</name>
        <dbReference type="ChEBI" id="CHEBI:29103"/>
    </cofactor>
    <text evidence="18 19">Binds 1 potassium ion per subunit.</text>
</comment>
<protein>
    <recommendedName>
        <fullName evidence="19">Bifunctional NAD(P)H-hydrate repair enzyme</fullName>
    </recommendedName>
    <alternativeName>
        <fullName evidence="19">Nicotinamide nucleotide repair protein</fullName>
    </alternativeName>
    <domain>
        <recommendedName>
            <fullName evidence="19">ADP-dependent (S)-NAD(P)H-hydrate dehydratase</fullName>
            <ecNumber evidence="19">4.2.1.136</ecNumber>
        </recommendedName>
        <alternativeName>
            <fullName evidence="19">ADP-dependent NAD(P)HX dehydratase</fullName>
        </alternativeName>
    </domain>
    <domain>
        <recommendedName>
            <fullName evidence="19">NAD(P)H-hydrate epimerase</fullName>
            <ecNumber evidence="19">5.1.99.6</ecNumber>
        </recommendedName>
    </domain>
</protein>
<evidence type="ECO:0000313" key="22">
    <source>
        <dbReference type="EMBL" id="MEX5284354.1"/>
    </source>
</evidence>
<evidence type="ECO:0000256" key="11">
    <source>
        <dbReference type="ARBA" id="ARBA00023235"/>
    </source>
</evidence>
<evidence type="ECO:0000256" key="9">
    <source>
        <dbReference type="ARBA" id="ARBA00022958"/>
    </source>
</evidence>
<dbReference type="PROSITE" id="PS51385">
    <property type="entry name" value="YJEF_N"/>
    <property type="match status" value="1"/>
</dbReference>
<keyword evidence="6 17" id="KW-0547">Nucleotide-binding</keyword>
<evidence type="ECO:0000256" key="2">
    <source>
        <dbReference type="ARBA" id="ARBA00000909"/>
    </source>
</evidence>
<evidence type="ECO:0000256" key="7">
    <source>
        <dbReference type="ARBA" id="ARBA00022840"/>
    </source>
</evidence>
<keyword evidence="13" id="KW-0511">Multifunctional enzyme</keyword>
<dbReference type="NCBIfam" id="TIGR00197">
    <property type="entry name" value="yjeF_nterm"/>
    <property type="match status" value="1"/>
</dbReference>
<comment type="cofactor">
    <cofactor evidence="17">
        <name>Mg(2+)</name>
        <dbReference type="ChEBI" id="CHEBI:18420"/>
    </cofactor>
</comment>
<keyword evidence="10 17" id="KW-0520">NAD</keyword>
<dbReference type="PIRSF" id="PIRSF017184">
    <property type="entry name" value="Nnr"/>
    <property type="match status" value="1"/>
</dbReference>
<comment type="caution">
    <text evidence="18">Lacks conserved residue(s) required for the propagation of feature annotation.</text>
</comment>
<evidence type="ECO:0000256" key="10">
    <source>
        <dbReference type="ARBA" id="ARBA00023027"/>
    </source>
</evidence>
<dbReference type="Gene3D" id="3.40.1190.20">
    <property type="match status" value="1"/>
</dbReference>
<feature type="binding site" evidence="18">
    <location>
        <position position="167"/>
    </location>
    <ligand>
        <name>K(+)</name>
        <dbReference type="ChEBI" id="CHEBI:29103"/>
    </ligand>
</feature>
<keyword evidence="8 17" id="KW-0521">NADP</keyword>
<keyword evidence="23" id="KW-1185">Reference proteome</keyword>
<evidence type="ECO:0000256" key="5">
    <source>
        <dbReference type="ARBA" id="ARBA00022723"/>
    </source>
</evidence>
<dbReference type="EMBL" id="JARVLH010000001">
    <property type="protein sequence ID" value="MEX5284354.1"/>
    <property type="molecule type" value="Genomic_DNA"/>
</dbReference>
<keyword evidence="5 18" id="KW-0479">Metal-binding</keyword>
<dbReference type="RefSeq" id="WP_368846070.1">
    <property type="nucleotide sequence ID" value="NZ_CP194411.1"/>
</dbReference>
<evidence type="ECO:0000256" key="16">
    <source>
        <dbReference type="ARBA" id="ARBA00049209"/>
    </source>
</evidence>
<dbReference type="EC" id="4.2.1.136" evidence="19"/>
<comment type="subunit">
    <text evidence="17">Homotetramer.</text>
</comment>
<evidence type="ECO:0000256" key="19">
    <source>
        <dbReference type="PIRNR" id="PIRNR017184"/>
    </source>
</evidence>
<keyword evidence="11 18" id="KW-0413">Isomerase</keyword>
<dbReference type="HAMAP" id="MF_01965">
    <property type="entry name" value="NADHX_dehydratase"/>
    <property type="match status" value="1"/>
</dbReference>
<comment type="catalytic activity">
    <reaction evidence="2 18 19">
        <text>(6R)-NADPHX = (6S)-NADPHX</text>
        <dbReference type="Rhea" id="RHEA:32227"/>
        <dbReference type="ChEBI" id="CHEBI:64076"/>
        <dbReference type="ChEBI" id="CHEBI:64077"/>
        <dbReference type="EC" id="5.1.99.6"/>
    </reaction>
</comment>
<evidence type="ECO:0000256" key="8">
    <source>
        <dbReference type="ARBA" id="ARBA00022857"/>
    </source>
</evidence>
<comment type="similarity">
    <text evidence="3 19">In the N-terminal section; belongs to the NnrE/AIBP family.</text>
</comment>
<comment type="caution">
    <text evidence="22">The sequence shown here is derived from an EMBL/GenBank/DDBJ whole genome shotgun (WGS) entry which is preliminary data.</text>
</comment>
<comment type="function">
    <text evidence="18">Catalyzes the epimerization of the S- and R-forms of NAD(P)HX, a damaged form of NAD(P)H that is a result of enzymatic or heat-dependent hydration. This is a prerequisite for the S-specific NAD(P)H-hydrate dehydratase to allow the repair of both epimers of NAD(P)HX.</text>
</comment>
<dbReference type="InterPro" id="IPR029056">
    <property type="entry name" value="Ribokinase-like"/>
</dbReference>
<evidence type="ECO:0000256" key="4">
    <source>
        <dbReference type="ARBA" id="ARBA00009524"/>
    </source>
</evidence>
<dbReference type="PROSITE" id="PS51383">
    <property type="entry name" value="YJEF_C_3"/>
    <property type="match status" value="1"/>
</dbReference>
<keyword evidence="12 17" id="KW-0456">Lyase</keyword>
<comment type="similarity">
    <text evidence="18">Belongs to the NnrE/AIBP family.</text>
</comment>
<dbReference type="InterPro" id="IPR017953">
    <property type="entry name" value="Carbohydrate_kinase_pred_CS"/>
</dbReference>
<name>A0ABV3X2E2_9FIRM</name>
<feature type="binding site" evidence="17">
    <location>
        <position position="337"/>
    </location>
    <ligand>
        <name>(6S)-NADPHX</name>
        <dbReference type="ChEBI" id="CHEBI:64076"/>
    </ligand>
</feature>
<feature type="binding site" evidence="17">
    <location>
        <position position="388"/>
    </location>
    <ligand>
        <name>(6S)-NADPHX</name>
        <dbReference type="ChEBI" id="CHEBI:64076"/>
    </ligand>
</feature>
<dbReference type="InterPro" id="IPR004443">
    <property type="entry name" value="YjeF_N_dom"/>
</dbReference>
<evidence type="ECO:0000256" key="6">
    <source>
        <dbReference type="ARBA" id="ARBA00022741"/>
    </source>
</evidence>
<dbReference type="Proteomes" id="UP001559623">
    <property type="component" value="Unassembled WGS sequence"/>
</dbReference>
<feature type="binding site" evidence="17">
    <location>
        <position position="266"/>
    </location>
    <ligand>
        <name>(6S)-NADPHX</name>
        <dbReference type="ChEBI" id="CHEBI:64076"/>
    </ligand>
</feature>
<gene>
    <name evidence="18" type="primary">nnrE</name>
    <name evidence="17" type="synonym">nnrD</name>
    <name evidence="22" type="ORF">QCO44_01675</name>
</gene>
<dbReference type="EC" id="5.1.99.6" evidence="19"/>
<accession>A0ABV3X2E2</accession>
<dbReference type="PANTHER" id="PTHR12592">
    <property type="entry name" value="ATP-DEPENDENT (S)-NAD(P)H-HYDRATE DEHYDRATASE FAMILY MEMBER"/>
    <property type="match status" value="1"/>
</dbReference>
<feature type="binding site" evidence="18">
    <location>
        <begin position="135"/>
        <end position="141"/>
    </location>
    <ligand>
        <name>(6S)-NADPHX</name>
        <dbReference type="ChEBI" id="CHEBI:64076"/>
    </ligand>
</feature>
<comment type="catalytic activity">
    <reaction evidence="16 17 19">
        <text>(6S)-NADPHX + ADP = AMP + phosphate + NADPH + H(+)</text>
        <dbReference type="Rhea" id="RHEA:32235"/>
        <dbReference type="ChEBI" id="CHEBI:15378"/>
        <dbReference type="ChEBI" id="CHEBI:43474"/>
        <dbReference type="ChEBI" id="CHEBI:57783"/>
        <dbReference type="ChEBI" id="CHEBI:64076"/>
        <dbReference type="ChEBI" id="CHEBI:456215"/>
        <dbReference type="ChEBI" id="CHEBI:456216"/>
        <dbReference type="EC" id="4.2.1.136"/>
    </reaction>
</comment>
<keyword evidence="9 18" id="KW-0630">Potassium</keyword>
<feature type="binding site" evidence="18">
    <location>
        <begin position="59"/>
        <end position="63"/>
    </location>
    <ligand>
        <name>(6S)-NADPHX</name>
        <dbReference type="ChEBI" id="CHEBI:64076"/>
    </ligand>
</feature>
<feature type="binding site" evidence="17">
    <location>
        <begin position="425"/>
        <end position="429"/>
    </location>
    <ligand>
        <name>AMP</name>
        <dbReference type="ChEBI" id="CHEBI:456215"/>
    </ligand>
</feature>
<dbReference type="SUPFAM" id="SSF64153">
    <property type="entry name" value="YjeF N-terminal domain-like"/>
    <property type="match status" value="1"/>
</dbReference>
<reference evidence="22 23" key="1">
    <citation type="submission" date="2023-04" db="EMBL/GenBank/DDBJ databases">
        <title>Genome Sequence of Selenomonas sputigena ATCC 33150.</title>
        <authorList>
            <person name="Miller D.P."/>
            <person name="Anvari S."/>
            <person name="Polson S.W."/>
            <person name="Macdonald M."/>
            <person name="Mcdowell J.V."/>
        </authorList>
    </citation>
    <scope>NUCLEOTIDE SEQUENCE [LARGE SCALE GENOMIC DNA]</scope>
    <source>
        <strain evidence="22 23">ATCC 33150</strain>
    </source>
</reference>
<sequence length="513" mass="54210">MKIALSEEMRNIDKNAVEEYGIPEILLMENAGREVAASFEEYLGGFSGKKICVLAGNGNNGGDAFAAARHIVNRGANVSIFLVGNPAHLTKSAALNRDIDIKMGIPVHVIEAERDWDKLQVSLRFVDGVVDGILGTGFRGDLQEKITRVIRMVNSQRKPVISIDIATGIEADTGCVPTEAIKADLTVTFGLPKFGHMLSPGGTATGKLLVDDIGIPKLLLEDENIRQAYLDEETVSSVLLPRPLDVHKGSCGRILVVAGSRGMSGAAALAALSVLKSGAGVSVLAVPETLQEMMEAKLTEVMTVPLPGTPEDAIDVAATGTLLTLAEKFDAVLLGPGLGRSPETQKMVQEFCSAVKKPLILDADAIHAFHGKTEIFKNFAFVPILTPHLGEMAALLDTTVEGLRTSLLDTARKASQKYHAVFVVKSECTMIFYPDGQVFVTSKGNSGMATAGSGDVLAGTIAGLLKQTAAGLAPLAGVYIHGLAGDMAAKEKGYGIIASDILEHIPQAMRTLY</sequence>
<dbReference type="HAMAP" id="MF_01966">
    <property type="entry name" value="NADHX_epimerase"/>
    <property type="match status" value="1"/>
</dbReference>
<dbReference type="Gene3D" id="3.40.50.10260">
    <property type="entry name" value="YjeF N-terminal domain"/>
    <property type="match status" value="1"/>
</dbReference>
<dbReference type="InterPro" id="IPR030677">
    <property type="entry name" value="Nnr"/>
</dbReference>
<dbReference type="SUPFAM" id="SSF53613">
    <property type="entry name" value="Ribokinase-like"/>
    <property type="match status" value="1"/>
</dbReference>
<dbReference type="PROSITE" id="PS01050">
    <property type="entry name" value="YJEF_C_2"/>
    <property type="match status" value="1"/>
</dbReference>
<comment type="catalytic activity">
    <reaction evidence="15 17 19">
        <text>(6S)-NADHX + ADP = AMP + phosphate + NADH + H(+)</text>
        <dbReference type="Rhea" id="RHEA:32223"/>
        <dbReference type="ChEBI" id="CHEBI:15378"/>
        <dbReference type="ChEBI" id="CHEBI:43474"/>
        <dbReference type="ChEBI" id="CHEBI:57945"/>
        <dbReference type="ChEBI" id="CHEBI:64074"/>
        <dbReference type="ChEBI" id="CHEBI:456215"/>
        <dbReference type="ChEBI" id="CHEBI:456216"/>
        <dbReference type="EC" id="4.2.1.136"/>
    </reaction>
</comment>
<dbReference type="InterPro" id="IPR000631">
    <property type="entry name" value="CARKD"/>
</dbReference>
<feature type="domain" description="YjeF N-terminal" evidence="21">
    <location>
        <begin position="9"/>
        <end position="221"/>
    </location>
</feature>
<evidence type="ECO:0000259" key="20">
    <source>
        <dbReference type="PROSITE" id="PS51383"/>
    </source>
</evidence>
<comment type="function">
    <text evidence="14 19">Bifunctional enzyme that catalyzes the epimerization of the S- and R-forms of NAD(P)HX and the dehydration of the S-form of NAD(P)HX at the expense of ADP, which is converted to AMP. This allows the repair of both epimers of NAD(P)HX, a damaged form of NAD(P)H that is a result of enzymatic or heat-dependent hydration.</text>
</comment>
<comment type="similarity">
    <text evidence="17">Belongs to the NnrD/CARKD family.</text>
</comment>
<evidence type="ECO:0000256" key="18">
    <source>
        <dbReference type="HAMAP-Rule" id="MF_01966"/>
    </source>
</evidence>
<evidence type="ECO:0000259" key="21">
    <source>
        <dbReference type="PROSITE" id="PS51385"/>
    </source>
</evidence>
<feature type="binding site" evidence="17">
    <location>
        <position position="454"/>
    </location>
    <ligand>
        <name>AMP</name>
        <dbReference type="ChEBI" id="CHEBI:456215"/>
    </ligand>
</feature>
<dbReference type="PANTHER" id="PTHR12592:SF0">
    <property type="entry name" value="ATP-DEPENDENT (S)-NAD(P)H-HYDRATE DEHYDRATASE"/>
    <property type="match status" value="1"/>
</dbReference>
<dbReference type="NCBIfam" id="TIGR00196">
    <property type="entry name" value="yjeF_cterm"/>
    <property type="match status" value="1"/>
</dbReference>
<evidence type="ECO:0000256" key="3">
    <source>
        <dbReference type="ARBA" id="ARBA00006001"/>
    </source>
</evidence>
<dbReference type="Pfam" id="PF03853">
    <property type="entry name" value="YjeF_N"/>
    <property type="match status" value="1"/>
</dbReference>
<evidence type="ECO:0000256" key="15">
    <source>
        <dbReference type="ARBA" id="ARBA00048238"/>
    </source>
</evidence>
<feature type="binding site" evidence="18">
    <location>
        <position position="60"/>
    </location>
    <ligand>
        <name>K(+)</name>
        <dbReference type="ChEBI" id="CHEBI:29103"/>
    </ligand>
</feature>
<evidence type="ECO:0000256" key="13">
    <source>
        <dbReference type="ARBA" id="ARBA00023268"/>
    </source>
</evidence>
<feature type="binding site" evidence="17">
    <location>
        <position position="455"/>
    </location>
    <ligand>
        <name>(6S)-NADPHX</name>
        <dbReference type="ChEBI" id="CHEBI:64076"/>
    </ligand>
</feature>
<feature type="binding site" evidence="18">
    <location>
        <position position="131"/>
    </location>
    <ligand>
        <name>K(+)</name>
        <dbReference type="ChEBI" id="CHEBI:29103"/>
    </ligand>
</feature>
<comment type="catalytic activity">
    <reaction evidence="1 18 19">
        <text>(6R)-NADHX = (6S)-NADHX</text>
        <dbReference type="Rhea" id="RHEA:32215"/>
        <dbReference type="ChEBI" id="CHEBI:64074"/>
        <dbReference type="ChEBI" id="CHEBI:64075"/>
        <dbReference type="EC" id="5.1.99.6"/>
    </reaction>
</comment>
<evidence type="ECO:0000256" key="17">
    <source>
        <dbReference type="HAMAP-Rule" id="MF_01965"/>
    </source>
</evidence>
<feature type="binding site" evidence="18">
    <location>
        <position position="164"/>
    </location>
    <ligand>
        <name>(6S)-NADPHX</name>
        <dbReference type="ChEBI" id="CHEBI:64076"/>
    </ligand>
</feature>
<evidence type="ECO:0000256" key="12">
    <source>
        <dbReference type="ARBA" id="ARBA00023239"/>
    </source>
</evidence>
<evidence type="ECO:0000313" key="23">
    <source>
        <dbReference type="Proteomes" id="UP001559623"/>
    </source>
</evidence>
<dbReference type="CDD" id="cd01171">
    <property type="entry name" value="YXKO-related"/>
    <property type="match status" value="1"/>
</dbReference>
<dbReference type="Pfam" id="PF01256">
    <property type="entry name" value="Carb_kinase"/>
    <property type="match status" value="1"/>
</dbReference>
<evidence type="ECO:0000256" key="14">
    <source>
        <dbReference type="ARBA" id="ARBA00025153"/>
    </source>
</evidence>
<comment type="function">
    <text evidence="17">Catalyzes the dehydration of the S-form of NAD(P)HX at the expense of ADP, which is converted to AMP. Together with NAD(P)HX epimerase, which catalyzes the epimerization of the S- and R-forms, the enzyme allows the repair of both epimers of NAD(P)HX, a damaged form of NAD(P)H that is a result of enzymatic or heat-dependent hydration.</text>
</comment>
<evidence type="ECO:0000256" key="1">
    <source>
        <dbReference type="ARBA" id="ARBA00000013"/>
    </source>
</evidence>
<comment type="similarity">
    <text evidence="4 19">In the C-terminal section; belongs to the NnrD/CARKD family.</text>
</comment>